<dbReference type="GO" id="GO:0008270">
    <property type="term" value="F:zinc ion binding"/>
    <property type="evidence" value="ECO:0007669"/>
    <property type="project" value="UniProtKB-KW"/>
</dbReference>
<organism evidence="4 5">
    <name type="scientific">Mytilus coruscus</name>
    <name type="common">Sea mussel</name>
    <dbReference type="NCBI Taxonomy" id="42192"/>
    <lineage>
        <taxon>Eukaryota</taxon>
        <taxon>Metazoa</taxon>
        <taxon>Spiralia</taxon>
        <taxon>Lophotrochozoa</taxon>
        <taxon>Mollusca</taxon>
        <taxon>Bivalvia</taxon>
        <taxon>Autobranchia</taxon>
        <taxon>Pteriomorphia</taxon>
        <taxon>Mytilida</taxon>
        <taxon>Mytiloidea</taxon>
        <taxon>Mytilidae</taxon>
        <taxon>Mytilinae</taxon>
        <taxon>Mytilus</taxon>
    </lineage>
</organism>
<dbReference type="InterPro" id="IPR041249">
    <property type="entry name" value="HEPN_DZIP3"/>
</dbReference>
<keyword evidence="1" id="KW-0863">Zinc-finger</keyword>
<reference evidence="4 5" key="1">
    <citation type="submission" date="2020-06" db="EMBL/GenBank/DDBJ databases">
        <authorList>
            <person name="Li R."/>
            <person name="Bekaert M."/>
        </authorList>
    </citation>
    <scope>NUCLEOTIDE SEQUENCE [LARGE SCALE GENOMIC DNA]</scope>
    <source>
        <strain evidence="5">wild</strain>
    </source>
</reference>
<evidence type="ECO:0000313" key="5">
    <source>
        <dbReference type="Proteomes" id="UP000507470"/>
    </source>
</evidence>
<keyword evidence="2" id="KW-0175">Coiled coil</keyword>
<dbReference type="Gene3D" id="2.120.10.30">
    <property type="entry name" value="TolB, C-terminal domain"/>
    <property type="match status" value="1"/>
</dbReference>
<dbReference type="EMBL" id="CACVKT020008083">
    <property type="protein sequence ID" value="CAC5412710.1"/>
    <property type="molecule type" value="Genomic_DNA"/>
</dbReference>
<dbReference type="OrthoDB" id="6096011at2759"/>
<keyword evidence="5" id="KW-1185">Reference proteome</keyword>
<gene>
    <name evidence="4" type="ORF">MCOR_45697</name>
</gene>
<dbReference type="Proteomes" id="UP000507470">
    <property type="component" value="Unassembled WGS sequence"/>
</dbReference>
<protein>
    <recommendedName>
        <fullName evidence="3">B box-type domain-containing protein</fullName>
    </recommendedName>
</protein>
<evidence type="ECO:0000256" key="1">
    <source>
        <dbReference type="PROSITE-ProRule" id="PRU00024"/>
    </source>
</evidence>
<dbReference type="SMART" id="SM00336">
    <property type="entry name" value="BBOX"/>
    <property type="match status" value="2"/>
</dbReference>
<feature type="domain" description="B box-type" evidence="3">
    <location>
        <begin position="747"/>
        <end position="797"/>
    </location>
</feature>
<dbReference type="PANTHER" id="PTHR25462">
    <property type="entry name" value="BONUS, ISOFORM C-RELATED"/>
    <property type="match status" value="1"/>
</dbReference>
<dbReference type="PANTHER" id="PTHR25462:SF296">
    <property type="entry name" value="MEIOTIC P26, ISOFORM F"/>
    <property type="match status" value="1"/>
</dbReference>
<dbReference type="SUPFAM" id="SSF101898">
    <property type="entry name" value="NHL repeat"/>
    <property type="match status" value="1"/>
</dbReference>
<dbReference type="Pfam" id="PF18738">
    <property type="entry name" value="HEPN_DZIP3"/>
    <property type="match status" value="1"/>
</dbReference>
<sequence length="1288" mass="148635">MDREDRRRYFVFGSCFFEIVAPVFSKRLENDYRSRGMASLRDFLNSRTVLHILFHLRHRNISCCVDNSNCTNNAALPLNYSQWNLLYTENPGPGIHNCHCKYTAKLVQLDDLDITLAGQILLNCCGLSPSEVTAIRSLRQYKNDYLSHNTKGALTESDFKTAWADLEISILQLDSTKQDDIIRIFNRPLDESLCSRYIGGHLDVHKKLDEVFKSWMDPQNSMLNRRFEQLIEEPEMKEKEKKITSSSAELLKTKGYTETKERENFFRILALLSGDRIPVVQAYIQQVISTDKCKTFEEFLNTEKHIIFHECTPNHPCCYCDEVSLASSSKRRSLRVDDFTMLYDQKGVDETHVIKRSKKIVKHCICGITAKKDVTVDVINTNIAIMILRKFSRETVQQRKWLHQIKQVMYYLMYNGKRQIEEPCFRNYWSFLKLSFLGLAKSISTGYHQRVNKQLDLYSNFHERTSVEENRSVTTIRRCLDIRQGMQTFELSGYCSEDPWLKNELLAKMLYLCFDLGIGVVHTFFENVILNNNDFYKYLITKKHYLFHKYSPDVLCCECKTKNVVFKNINKRQFQQLYMEVNTKRCGINNEERECICKYEPCKSLSVKDINVFVISTILNELFQPIKNLESVSKFLLFDLTIKNSKLDLLNDKCRILKKSVIDIAETVGPKFGDVIRREITALNFGGNVKTMVSGDEGLYTSFLNFPKPKQWYVSNTNSATKIVLSRPTDLCNNKMEDKLPEVNGPWKGKLCESCEFRDIKVIASVGCLVCDQCLCKHCLDHHKATKTFQDHQVVPLDEYMQRPDNKEFICDKHSFNLDFFCASHDAPLCLKCIAQDHKSCTVILMTEAEEQFKTYRLANLKERTCNLLKDVQITHTNALTDLKSYFSKRRRLIKEFDKKFKLSVDRFKTHLLENLDINERTTEEIAKSLKEQEEILNAVSTELPSLTMPMFNSKSMNKVLEMEKKIKEQEKHFKELESKKKLMSSELDIRLDIVSTGKNFDKNRSDFNSDIVQLRSLQVESSRALDSQDIMNFRLKKELPFTLPKAKKEIQIRGCAILDDNTACFGDRGNNRLIFMTTKGYLKEIKLPSAPVDIACINGTQIAVTLYDSKSLKIFDTEKWEWGEFIFRDKHGLTGIAFGDELIIVRTGGTGYCLLNLNGKPNYTIPKPDSNMPYVACAKDKFYSAKWDTNEVYCFDKSGKTIWQFKDESIINPANGVSADIDGNVYVTGSYSNSVAVISADGKKCKQLIHSSRNLDNPIAIDYHKTNNKLLVSAASGHAVLYSVIRI</sequence>
<evidence type="ECO:0000256" key="2">
    <source>
        <dbReference type="SAM" id="Coils"/>
    </source>
</evidence>
<evidence type="ECO:0000259" key="3">
    <source>
        <dbReference type="PROSITE" id="PS50119"/>
    </source>
</evidence>
<feature type="coiled-coil region" evidence="2">
    <location>
        <begin position="960"/>
        <end position="987"/>
    </location>
</feature>
<accession>A0A6J8DX71</accession>
<evidence type="ECO:0000313" key="4">
    <source>
        <dbReference type="EMBL" id="CAC5412710.1"/>
    </source>
</evidence>
<dbReference type="SUPFAM" id="SSF57845">
    <property type="entry name" value="B-box zinc-binding domain"/>
    <property type="match status" value="1"/>
</dbReference>
<keyword evidence="1" id="KW-0479">Metal-binding</keyword>
<dbReference type="InterPro" id="IPR011042">
    <property type="entry name" value="6-blade_b-propeller_TolB-like"/>
</dbReference>
<dbReference type="InterPro" id="IPR047153">
    <property type="entry name" value="TRIM45/56/19-like"/>
</dbReference>
<dbReference type="InterPro" id="IPR000315">
    <property type="entry name" value="Znf_B-box"/>
</dbReference>
<proteinExistence type="predicted"/>
<dbReference type="CDD" id="cd19757">
    <property type="entry name" value="Bbox1"/>
    <property type="match status" value="1"/>
</dbReference>
<keyword evidence="1" id="KW-0862">Zinc</keyword>
<dbReference type="PROSITE" id="PS50119">
    <property type="entry name" value="ZF_BBOX"/>
    <property type="match status" value="1"/>
</dbReference>
<dbReference type="Gene3D" id="3.30.160.60">
    <property type="entry name" value="Classic Zinc Finger"/>
    <property type="match status" value="1"/>
</dbReference>
<name>A0A6J8DX71_MYTCO</name>